<organism evidence="4 5">
    <name type="scientific">Streptomyces bathyalis</name>
    <dbReference type="NCBI Taxonomy" id="2710756"/>
    <lineage>
        <taxon>Bacteria</taxon>
        <taxon>Bacillati</taxon>
        <taxon>Actinomycetota</taxon>
        <taxon>Actinomycetes</taxon>
        <taxon>Kitasatosporales</taxon>
        <taxon>Streptomycetaceae</taxon>
        <taxon>Streptomyces</taxon>
    </lineage>
</organism>
<evidence type="ECO:0000259" key="3">
    <source>
        <dbReference type="Pfam" id="PF04892"/>
    </source>
</evidence>
<evidence type="ECO:0000313" key="5">
    <source>
        <dbReference type="Proteomes" id="UP000595046"/>
    </source>
</evidence>
<keyword evidence="2" id="KW-0812">Transmembrane</keyword>
<evidence type="ECO:0000256" key="1">
    <source>
        <dbReference type="SAM" id="MobiDB-lite"/>
    </source>
</evidence>
<accession>A0A7T1TCZ0</accession>
<dbReference type="EMBL" id="CP048882">
    <property type="protein sequence ID" value="QPP10609.1"/>
    <property type="molecule type" value="Genomic_DNA"/>
</dbReference>
<dbReference type="Pfam" id="PF04892">
    <property type="entry name" value="VanZ"/>
    <property type="match status" value="1"/>
</dbReference>
<dbReference type="PANTHER" id="PTHR36834">
    <property type="entry name" value="MEMBRANE PROTEIN-RELATED"/>
    <property type="match status" value="1"/>
</dbReference>
<dbReference type="KEGG" id="sbat:G4Z16_11250"/>
<protein>
    <submittedName>
        <fullName evidence="4">VanZ family protein</fullName>
    </submittedName>
</protein>
<dbReference type="InterPro" id="IPR053150">
    <property type="entry name" value="Teicoplanin_resist-assoc"/>
</dbReference>
<evidence type="ECO:0000256" key="2">
    <source>
        <dbReference type="SAM" id="Phobius"/>
    </source>
</evidence>
<feature type="transmembrane region" description="Helical" evidence="2">
    <location>
        <begin position="131"/>
        <end position="153"/>
    </location>
</feature>
<feature type="transmembrane region" description="Helical" evidence="2">
    <location>
        <begin position="20"/>
        <end position="37"/>
    </location>
</feature>
<feature type="region of interest" description="Disordered" evidence="1">
    <location>
        <begin position="172"/>
        <end position="197"/>
    </location>
</feature>
<gene>
    <name evidence="4" type="ORF">G4Z16_11250</name>
</gene>
<dbReference type="Proteomes" id="UP000595046">
    <property type="component" value="Chromosome"/>
</dbReference>
<proteinExistence type="predicted"/>
<dbReference type="RefSeq" id="WP_197354368.1">
    <property type="nucleotide sequence ID" value="NZ_CP048882.1"/>
</dbReference>
<dbReference type="PANTHER" id="PTHR36834:SF1">
    <property type="entry name" value="INTEGRAL MEMBRANE PROTEIN"/>
    <property type="match status" value="1"/>
</dbReference>
<reference evidence="5" key="1">
    <citation type="submission" date="2020-02" db="EMBL/GenBank/DDBJ databases">
        <title>Streptomyces sp. ASO4wet.</title>
        <authorList>
            <person name="Risdian C."/>
            <person name="Landwehr W."/>
            <person name="Schupp P."/>
            <person name="Wink J."/>
        </authorList>
    </citation>
    <scope>NUCLEOTIDE SEQUENCE [LARGE SCALE GENOMIC DNA]</scope>
    <source>
        <strain evidence="5">ASO4wet</strain>
    </source>
</reference>
<name>A0A7T1TCZ0_9ACTN</name>
<evidence type="ECO:0000313" key="4">
    <source>
        <dbReference type="EMBL" id="QPP10609.1"/>
    </source>
</evidence>
<sequence>MQRHGRGGGTAAPVSRIRVAGLVLLIAYLIVVGWLALRPLPVPWVAPANLQPLATIRSDLAEGSLEALRGLARDLALLAPLGVLLPLASGRAERPLAVTCARTVSAGALISSAILLLQSGVPGHSVDVDSVLLNTAGVALACLLVFPLVRAWLRRRSDDMAPWGGSVHGTGASDALPLRDEAGGSAPPRAARVGIAP</sequence>
<dbReference type="InterPro" id="IPR006976">
    <property type="entry name" value="VanZ-like"/>
</dbReference>
<keyword evidence="2" id="KW-1133">Transmembrane helix</keyword>
<feature type="domain" description="VanZ-like" evidence="3">
    <location>
        <begin position="26"/>
        <end position="146"/>
    </location>
</feature>
<keyword evidence="5" id="KW-1185">Reference proteome</keyword>
<dbReference type="AlphaFoldDB" id="A0A7T1TCZ0"/>
<keyword evidence="2" id="KW-0472">Membrane</keyword>